<reference evidence="2 3" key="2">
    <citation type="journal article" date="2011" name="Stand. Genomic Sci.">
        <title>Complete genome sequence of Isosphaera pallida type strain (IS1B).</title>
        <authorList>
            <consortium name="US DOE Joint Genome Institute (JGI-PGF)"/>
            <person name="Goker M."/>
            <person name="Cleland D."/>
            <person name="Saunders E."/>
            <person name="Lapidus A."/>
            <person name="Nolan M."/>
            <person name="Lucas S."/>
            <person name="Hammon N."/>
            <person name="Deshpande S."/>
            <person name="Cheng J.F."/>
            <person name="Tapia R."/>
            <person name="Han C."/>
            <person name="Goodwin L."/>
            <person name="Pitluck S."/>
            <person name="Liolios K."/>
            <person name="Pagani I."/>
            <person name="Ivanova N."/>
            <person name="Mavromatis K."/>
            <person name="Pati A."/>
            <person name="Chen A."/>
            <person name="Palaniappan K."/>
            <person name="Land M."/>
            <person name="Hauser L."/>
            <person name="Chang Y.J."/>
            <person name="Jeffries C.D."/>
            <person name="Detter J.C."/>
            <person name="Beck B."/>
            <person name="Woyke T."/>
            <person name="Bristow J."/>
            <person name="Eisen J.A."/>
            <person name="Markowitz V."/>
            <person name="Hugenholtz P."/>
            <person name="Kyrpides N.C."/>
            <person name="Klenk H.P."/>
        </authorList>
    </citation>
    <scope>NUCLEOTIDE SEQUENCE [LARGE SCALE GENOMIC DNA]</scope>
    <source>
        <strain evidence="3">ATCC 43644 / DSM 9630 / IS1B</strain>
    </source>
</reference>
<dbReference type="Proteomes" id="UP000008631">
    <property type="component" value="Chromosome"/>
</dbReference>
<dbReference type="KEGG" id="ipa:Isop_3419"/>
<organism evidence="2 3">
    <name type="scientific">Isosphaera pallida (strain ATCC 43644 / DSM 9630 / IS1B)</name>
    <dbReference type="NCBI Taxonomy" id="575540"/>
    <lineage>
        <taxon>Bacteria</taxon>
        <taxon>Pseudomonadati</taxon>
        <taxon>Planctomycetota</taxon>
        <taxon>Planctomycetia</taxon>
        <taxon>Isosphaerales</taxon>
        <taxon>Isosphaeraceae</taxon>
        <taxon>Isosphaera</taxon>
    </lineage>
</organism>
<evidence type="ECO:0000256" key="1">
    <source>
        <dbReference type="SAM" id="MobiDB-lite"/>
    </source>
</evidence>
<evidence type="ECO:0000313" key="2">
    <source>
        <dbReference type="EMBL" id="ADV63977.1"/>
    </source>
</evidence>
<accession>E8R6S5</accession>
<feature type="region of interest" description="Disordered" evidence="1">
    <location>
        <begin position="1"/>
        <end position="29"/>
    </location>
</feature>
<sequence length="70" mass="7732">MLQFTAANEVSHDQTNGSTQLLIQPRRNGPDWASVAIDPDPCKPPSRRMVAESARIGQWRTLFAVLSAPE</sequence>
<name>E8R6S5_ISOPI</name>
<feature type="compositionally biased region" description="Polar residues" evidence="1">
    <location>
        <begin position="1"/>
        <end position="22"/>
    </location>
</feature>
<evidence type="ECO:0000313" key="3">
    <source>
        <dbReference type="Proteomes" id="UP000008631"/>
    </source>
</evidence>
<protein>
    <submittedName>
        <fullName evidence="2">Uncharacterized protein</fullName>
    </submittedName>
</protein>
<dbReference type="InParanoid" id="E8R6S5"/>
<dbReference type="STRING" id="575540.Isop_3419"/>
<keyword evidence="3" id="KW-1185">Reference proteome</keyword>
<proteinExistence type="predicted"/>
<reference key="1">
    <citation type="submission" date="2010-11" db="EMBL/GenBank/DDBJ databases">
        <title>The complete sequence of chromosome of Isophaera pallida ATCC 43644.</title>
        <authorList>
            <consortium name="US DOE Joint Genome Institute (JGI-PGF)"/>
            <person name="Lucas S."/>
            <person name="Copeland A."/>
            <person name="Lapidus A."/>
            <person name="Bruce D."/>
            <person name="Goodwin L."/>
            <person name="Pitluck S."/>
            <person name="Kyrpides N."/>
            <person name="Mavromatis K."/>
            <person name="Pagani I."/>
            <person name="Ivanova N."/>
            <person name="Saunders E."/>
            <person name="Brettin T."/>
            <person name="Detter J.C."/>
            <person name="Han C."/>
            <person name="Tapia R."/>
            <person name="Land M."/>
            <person name="Hauser L."/>
            <person name="Markowitz V."/>
            <person name="Cheng J.-F."/>
            <person name="Hugenholtz P."/>
            <person name="Woyke T."/>
            <person name="Wu D."/>
            <person name="Eisen J.A."/>
        </authorList>
    </citation>
    <scope>NUCLEOTIDE SEQUENCE</scope>
    <source>
        <strain>ATCC 43644</strain>
    </source>
</reference>
<dbReference type="HOGENOM" id="CLU_2752383_0_0_0"/>
<dbReference type="AlphaFoldDB" id="E8R6S5"/>
<gene>
    <name evidence="2" type="ordered locus">Isop_3419</name>
</gene>
<dbReference type="EMBL" id="CP002353">
    <property type="protein sequence ID" value="ADV63977.1"/>
    <property type="molecule type" value="Genomic_DNA"/>
</dbReference>